<evidence type="ECO:0000259" key="11">
    <source>
        <dbReference type="Pfam" id="PF02463"/>
    </source>
</evidence>
<dbReference type="InterPro" id="IPR003395">
    <property type="entry name" value="RecF/RecN/SMC_N"/>
</dbReference>
<keyword evidence="7 9" id="KW-0234">DNA repair</keyword>
<evidence type="ECO:0000256" key="3">
    <source>
        <dbReference type="ARBA" id="ARBA00021315"/>
    </source>
</evidence>
<evidence type="ECO:0000256" key="5">
    <source>
        <dbReference type="ARBA" id="ARBA00022763"/>
    </source>
</evidence>
<organism evidence="12 13">
    <name type="scientific">Thermodesulfobium acidiphilum</name>
    <dbReference type="NCBI Taxonomy" id="1794699"/>
    <lineage>
        <taxon>Bacteria</taxon>
        <taxon>Pseudomonadati</taxon>
        <taxon>Thermodesulfobiota</taxon>
        <taxon>Thermodesulfobiia</taxon>
        <taxon>Thermodesulfobiales</taxon>
        <taxon>Thermodesulfobiaceae</taxon>
        <taxon>Thermodesulfobium</taxon>
    </lineage>
</organism>
<evidence type="ECO:0000256" key="1">
    <source>
        <dbReference type="ARBA" id="ARBA00003618"/>
    </source>
</evidence>
<dbReference type="PANTHER" id="PTHR11059">
    <property type="entry name" value="DNA REPAIR PROTEIN RECN"/>
    <property type="match status" value="1"/>
</dbReference>
<evidence type="ECO:0000256" key="6">
    <source>
        <dbReference type="ARBA" id="ARBA00022840"/>
    </source>
</evidence>
<evidence type="ECO:0000256" key="7">
    <source>
        <dbReference type="ARBA" id="ARBA00023204"/>
    </source>
</evidence>
<evidence type="ECO:0000256" key="2">
    <source>
        <dbReference type="ARBA" id="ARBA00009441"/>
    </source>
</evidence>
<gene>
    <name evidence="12" type="ORF">TDSAC_0857</name>
</gene>
<dbReference type="RefSeq" id="WP_108309032.1">
    <property type="nucleotide sequence ID" value="NZ_CP020921.1"/>
</dbReference>
<dbReference type="PANTHER" id="PTHR11059:SF0">
    <property type="entry name" value="DNA REPAIR PROTEIN RECN"/>
    <property type="match status" value="1"/>
</dbReference>
<dbReference type="GO" id="GO:0006281">
    <property type="term" value="P:DNA repair"/>
    <property type="evidence" value="ECO:0007669"/>
    <property type="project" value="UniProtKB-KW"/>
</dbReference>
<evidence type="ECO:0000313" key="12">
    <source>
        <dbReference type="EMBL" id="AWB10214.1"/>
    </source>
</evidence>
<comment type="function">
    <text evidence="1 9">May be involved in recombinational repair of damaged DNA.</text>
</comment>
<keyword evidence="10" id="KW-0175">Coiled coil</keyword>
<evidence type="ECO:0000256" key="4">
    <source>
        <dbReference type="ARBA" id="ARBA00022741"/>
    </source>
</evidence>
<feature type="coiled-coil region" evidence="10">
    <location>
        <begin position="170"/>
        <end position="204"/>
    </location>
</feature>
<keyword evidence="6" id="KW-0067">ATP-binding</keyword>
<feature type="domain" description="RecF/RecN/SMC N-terminal" evidence="11">
    <location>
        <begin position="15"/>
        <end position="521"/>
    </location>
</feature>
<dbReference type="GO" id="GO:0005524">
    <property type="term" value="F:ATP binding"/>
    <property type="evidence" value="ECO:0007669"/>
    <property type="project" value="UniProtKB-KW"/>
</dbReference>
<keyword evidence="4" id="KW-0547">Nucleotide-binding</keyword>
<dbReference type="InterPro" id="IPR004604">
    <property type="entry name" value="DNA_recomb/repair_RecN"/>
</dbReference>
<dbReference type="GO" id="GO:0006310">
    <property type="term" value="P:DNA recombination"/>
    <property type="evidence" value="ECO:0007669"/>
    <property type="project" value="InterPro"/>
</dbReference>
<keyword evidence="13" id="KW-1185">Reference proteome</keyword>
<dbReference type="AlphaFoldDB" id="A0A2R4W0H4"/>
<evidence type="ECO:0000256" key="10">
    <source>
        <dbReference type="SAM" id="Coils"/>
    </source>
</evidence>
<keyword evidence="5 9" id="KW-0227">DNA damage</keyword>
<dbReference type="Gene3D" id="3.40.50.300">
    <property type="entry name" value="P-loop containing nucleotide triphosphate hydrolases"/>
    <property type="match status" value="2"/>
</dbReference>
<accession>A0A2R4W0H4</accession>
<comment type="similarity">
    <text evidence="2 9">Belongs to the RecN family.</text>
</comment>
<proteinExistence type="inferred from homology"/>
<evidence type="ECO:0000313" key="13">
    <source>
        <dbReference type="Proteomes" id="UP000244792"/>
    </source>
</evidence>
<dbReference type="EMBL" id="CP020921">
    <property type="protein sequence ID" value="AWB10214.1"/>
    <property type="molecule type" value="Genomic_DNA"/>
</dbReference>
<reference evidence="12 13" key="1">
    <citation type="submission" date="2017-04" db="EMBL/GenBank/DDBJ databases">
        <title>Genomic insights into metabolism of Thermodesulfobium acidiphilum.</title>
        <authorList>
            <person name="Toshchakov S.V."/>
            <person name="Frolov E.N."/>
            <person name="Kublanov I.V."/>
            <person name="Samarov N.I."/>
            <person name="Novikov A."/>
            <person name="Lebedinsky A.V."/>
            <person name="Bonch-Osmolovskaya E.A."/>
            <person name="Chernyh N.A."/>
        </authorList>
    </citation>
    <scope>NUCLEOTIDE SEQUENCE [LARGE SCALE GENOMIC DNA]</scope>
    <source>
        <strain evidence="12 13">3127-1</strain>
    </source>
</reference>
<evidence type="ECO:0000256" key="8">
    <source>
        <dbReference type="ARBA" id="ARBA00033408"/>
    </source>
</evidence>
<sequence>MQNEILDLNFTSGIIKRLIIDNTIIIDNIKIKFSRKISALTGETGAGKSLITGAIASLLGEKIVFIPKKNDSPSTIVLEITGFYKNESDEIKQKDIKITKITNQNGKSTFYVNDKVSNLKTIKSILEFVELTGQHSNQSVLKKSYQNEIFDSFSDTTLLRKLYEKSFENYKTLSKKLSKINSNLDELKNRKEVLQDLLKIIEKENFYPGEIAELIQEKNSLEEYELINEGLQKILEIISYPSSFSDYMSSVLIEIKKLSKYEEIDDLLNSFTNFKSSYENFCEQVEARIQKMPDFTNRLTYIHDRLSSAEKIRRILRLQEISQIEEARNNIESEINKILDLEREKELLEIKLENSKKEILKLSSELSEKRFKNIEIFSHMVENQLKDLDIPNAKFMAIFIEPSSEIKINDKFFSKYGAEEIEFYFSANPEIPLETLNKVASGGELSRIVIALELLKNEKDKNFKAFIFDEIDVGIGGFAAVKLREKLIELSKFNQIFIITHQANVAACADLHYKIIKEQKNNITRVIVKELHKDDRLEELSRMLSGNVSEYGLKHAKELLK</sequence>
<evidence type="ECO:0000256" key="9">
    <source>
        <dbReference type="PIRNR" id="PIRNR003128"/>
    </source>
</evidence>
<dbReference type="Pfam" id="PF02463">
    <property type="entry name" value="SMC_N"/>
    <property type="match status" value="1"/>
</dbReference>
<dbReference type="InterPro" id="IPR027417">
    <property type="entry name" value="P-loop_NTPase"/>
</dbReference>
<dbReference type="SUPFAM" id="SSF52540">
    <property type="entry name" value="P-loop containing nucleoside triphosphate hydrolases"/>
    <property type="match status" value="1"/>
</dbReference>
<dbReference type="OrthoDB" id="9806954at2"/>
<dbReference type="KEGG" id="taci:TDSAC_0857"/>
<protein>
    <recommendedName>
        <fullName evidence="3 9">DNA repair protein RecN</fullName>
    </recommendedName>
    <alternativeName>
        <fullName evidence="8 9">Recombination protein N</fullName>
    </alternativeName>
</protein>
<feature type="coiled-coil region" evidence="10">
    <location>
        <begin position="321"/>
        <end position="365"/>
    </location>
</feature>
<dbReference type="GO" id="GO:0009432">
    <property type="term" value="P:SOS response"/>
    <property type="evidence" value="ECO:0007669"/>
    <property type="project" value="TreeGrafter"/>
</dbReference>
<dbReference type="Proteomes" id="UP000244792">
    <property type="component" value="Chromosome"/>
</dbReference>
<dbReference type="GO" id="GO:0043590">
    <property type="term" value="C:bacterial nucleoid"/>
    <property type="evidence" value="ECO:0007669"/>
    <property type="project" value="TreeGrafter"/>
</dbReference>
<dbReference type="PIRSF" id="PIRSF003128">
    <property type="entry name" value="RecN"/>
    <property type="match status" value="1"/>
</dbReference>
<name>A0A2R4W0H4_THEAF</name>